<protein>
    <submittedName>
        <fullName evidence="2">Uncharacterized protein</fullName>
    </submittedName>
</protein>
<gene>
    <name evidence="2" type="ORF">ABS311_02475</name>
</gene>
<evidence type="ECO:0000256" key="1">
    <source>
        <dbReference type="SAM" id="Phobius"/>
    </source>
</evidence>
<proteinExistence type="predicted"/>
<sequence>MGRSTMTLYGSGMLIIGTILLLIIGLIHSYLGEKYILIRLFRREDLPKLLGSDWFTKRVLRFAWHLTTLAWWGFAAILYVLSTPSVNVKNEILIIITVVFALSGIVSLLFSRGKHLSWLLFFIIAAMSYYGITYS</sequence>
<keyword evidence="3" id="KW-1185">Reference proteome</keyword>
<accession>A0ABV1RDG6</accession>
<reference evidence="2 3" key="1">
    <citation type="submission" date="2024-06" db="EMBL/GenBank/DDBJ databases">
        <authorList>
            <person name="Chen R.Y."/>
        </authorList>
    </citation>
    <scope>NUCLEOTIDE SEQUENCE [LARGE SCALE GENOMIC DNA]</scope>
    <source>
        <strain evidence="2 3">D2</strain>
    </source>
</reference>
<keyword evidence="1" id="KW-0472">Membrane</keyword>
<organism evidence="2 3">
    <name type="scientific">Catenovulum sediminis</name>
    <dbReference type="NCBI Taxonomy" id="1740262"/>
    <lineage>
        <taxon>Bacteria</taxon>
        <taxon>Pseudomonadati</taxon>
        <taxon>Pseudomonadota</taxon>
        <taxon>Gammaproteobacteria</taxon>
        <taxon>Alteromonadales</taxon>
        <taxon>Alteromonadaceae</taxon>
        <taxon>Catenovulum</taxon>
    </lineage>
</organism>
<evidence type="ECO:0000313" key="3">
    <source>
        <dbReference type="Proteomes" id="UP001467690"/>
    </source>
</evidence>
<dbReference type="EMBL" id="JBELOE010000064">
    <property type="protein sequence ID" value="MER2490747.1"/>
    <property type="molecule type" value="Genomic_DNA"/>
</dbReference>
<comment type="caution">
    <text evidence="2">The sequence shown here is derived from an EMBL/GenBank/DDBJ whole genome shotgun (WGS) entry which is preliminary data.</text>
</comment>
<dbReference type="Proteomes" id="UP001467690">
    <property type="component" value="Unassembled WGS sequence"/>
</dbReference>
<feature type="transmembrane region" description="Helical" evidence="1">
    <location>
        <begin position="62"/>
        <end position="80"/>
    </location>
</feature>
<feature type="transmembrane region" description="Helical" evidence="1">
    <location>
        <begin position="12"/>
        <end position="31"/>
    </location>
</feature>
<keyword evidence="1" id="KW-0812">Transmembrane</keyword>
<feature type="transmembrane region" description="Helical" evidence="1">
    <location>
        <begin position="92"/>
        <end position="110"/>
    </location>
</feature>
<dbReference type="RefSeq" id="WP_342779178.1">
    <property type="nucleotide sequence ID" value="NZ_CP041661.1"/>
</dbReference>
<evidence type="ECO:0000313" key="2">
    <source>
        <dbReference type="EMBL" id="MER2490747.1"/>
    </source>
</evidence>
<name>A0ABV1RDG6_9ALTE</name>
<keyword evidence="1" id="KW-1133">Transmembrane helix</keyword>
<feature type="transmembrane region" description="Helical" evidence="1">
    <location>
        <begin position="116"/>
        <end position="132"/>
    </location>
</feature>